<reference evidence="2" key="1">
    <citation type="submission" date="2023-09" db="EMBL/GenBank/DDBJ databases">
        <title>Undibacterium sp. 20NA77.5 isolated from freshwater.</title>
        <authorList>
            <person name="Le V."/>
            <person name="Ko S.-R."/>
            <person name="Ahn C.-Y."/>
            <person name="Oh H.-M."/>
        </authorList>
    </citation>
    <scope>NUCLEOTIDE SEQUENCE</scope>
    <source>
        <strain evidence="2">20NA77.5</strain>
    </source>
</reference>
<protein>
    <recommendedName>
        <fullName evidence="4">DUF2975 domain-containing protein</fullName>
    </recommendedName>
</protein>
<evidence type="ECO:0000256" key="1">
    <source>
        <dbReference type="SAM" id="Phobius"/>
    </source>
</evidence>
<proteinExistence type="predicted"/>
<feature type="transmembrane region" description="Helical" evidence="1">
    <location>
        <begin position="63"/>
        <end position="82"/>
    </location>
</feature>
<dbReference type="RefSeq" id="WP_309483933.1">
    <property type="nucleotide sequence ID" value="NZ_CP133720.1"/>
</dbReference>
<sequence>MSTVSKQTTSFSMSGMTKTLVVVFTLNLVVEKIAQLSQAIGVSGSTDWQAMLQLSFRLPHFWTGILVPVTYLVALWSAANLLKAFEDTQKVEAPVLAALRVLGSNLMYAGIAALLIVPTLESWINLGGRGIKINFDISPVAVGMIGMILKLIARRLIDQLGEQSQREQSQREQSKLNQDA</sequence>
<evidence type="ECO:0000313" key="3">
    <source>
        <dbReference type="Proteomes" id="UP001181355"/>
    </source>
</evidence>
<organism evidence="2 3">
    <name type="scientific">Undibacterium cyanobacteriorum</name>
    <dbReference type="NCBI Taxonomy" id="3073561"/>
    <lineage>
        <taxon>Bacteria</taxon>
        <taxon>Pseudomonadati</taxon>
        <taxon>Pseudomonadota</taxon>
        <taxon>Betaproteobacteria</taxon>
        <taxon>Burkholderiales</taxon>
        <taxon>Oxalobacteraceae</taxon>
        <taxon>Undibacterium</taxon>
    </lineage>
</organism>
<keyword evidence="3" id="KW-1185">Reference proteome</keyword>
<evidence type="ECO:0008006" key="4">
    <source>
        <dbReference type="Google" id="ProtNLM"/>
    </source>
</evidence>
<keyword evidence="1" id="KW-1133">Transmembrane helix</keyword>
<dbReference type="Proteomes" id="UP001181355">
    <property type="component" value="Chromosome"/>
</dbReference>
<dbReference type="EMBL" id="CP133720">
    <property type="protein sequence ID" value="WMW82462.1"/>
    <property type="molecule type" value="Genomic_DNA"/>
</dbReference>
<feature type="transmembrane region" description="Helical" evidence="1">
    <location>
        <begin position="94"/>
        <end position="117"/>
    </location>
</feature>
<name>A0ABY9RMM6_9BURK</name>
<feature type="transmembrane region" description="Helical" evidence="1">
    <location>
        <begin position="137"/>
        <end position="157"/>
    </location>
</feature>
<keyword evidence="1" id="KW-0812">Transmembrane</keyword>
<evidence type="ECO:0000313" key="2">
    <source>
        <dbReference type="EMBL" id="WMW82462.1"/>
    </source>
</evidence>
<accession>A0ABY9RMM6</accession>
<gene>
    <name evidence="2" type="ORF">RF679_09335</name>
</gene>
<keyword evidence="1" id="KW-0472">Membrane</keyword>